<keyword evidence="2" id="KW-1185">Reference proteome</keyword>
<organism evidence="1 2">
    <name type="scientific">Limnoglobus roseus</name>
    <dbReference type="NCBI Taxonomy" id="2598579"/>
    <lineage>
        <taxon>Bacteria</taxon>
        <taxon>Pseudomonadati</taxon>
        <taxon>Planctomycetota</taxon>
        <taxon>Planctomycetia</taxon>
        <taxon>Gemmatales</taxon>
        <taxon>Gemmataceae</taxon>
        <taxon>Limnoglobus</taxon>
    </lineage>
</organism>
<evidence type="ECO:0000313" key="2">
    <source>
        <dbReference type="Proteomes" id="UP000324974"/>
    </source>
</evidence>
<name>A0A5C1AKE4_9BACT</name>
<dbReference type="Proteomes" id="UP000324974">
    <property type="component" value="Chromosome"/>
</dbReference>
<protein>
    <submittedName>
        <fullName evidence="1">Uncharacterized protein</fullName>
    </submittedName>
</protein>
<dbReference type="EMBL" id="CP042425">
    <property type="protein sequence ID" value="QEL18627.1"/>
    <property type="molecule type" value="Genomic_DNA"/>
</dbReference>
<evidence type="ECO:0000313" key="1">
    <source>
        <dbReference type="EMBL" id="QEL18627.1"/>
    </source>
</evidence>
<reference evidence="2" key="1">
    <citation type="submission" date="2019-08" db="EMBL/GenBank/DDBJ databases">
        <title>Limnoglobus roseus gen. nov., sp. nov., a novel freshwater planctomycete with a giant genome from the family Gemmataceae.</title>
        <authorList>
            <person name="Kulichevskaya I.S."/>
            <person name="Naumoff D.G."/>
            <person name="Miroshnikov K."/>
            <person name="Ivanova A."/>
            <person name="Philippov D.A."/>
            <person name="Hakobyan A."/>
            <person name="Rijpstra I.C."/>
            <person name="Sinninghe Damste J.S."/>
            <person name="Liesack W."/>
            <person name="Dedysh S.N."/>
        </authorList>
    </citation>
    <scope>NUCLEOTIDE SEQUENCE [LARGE SCALE GENOMIC DNA]</scope>
    <source>
        <strain evidence="2">PX52</strain>
    </source>
</reference>
<dbReference type="KEGG" id="lrs:PX52LOC_05660"/>
<accession>A0A5C1AKE4</accession>
<dbReference type="RefSeq" id="WP_149113109.1">
    <property type="nucleotide sequence ID" value="NZ_CP042425.1"/>
</dbReference>
<sequence>MTMDTSAARLSTQARDAIAEMVFPAVKRFCETHAPAHTADDSGSAAIRPAAANSTNCTTWDALPPPSAMDNNAIAAELAGLFTLSLSVLKRAGDLLLEANRRGLKIQFRSVVFGEWLPAIAAGKLSAELVSSMADAPKALRALAKFPPAEQVKLAADDHRIAVVKEVGQSPHAMSV</sequence>
<dbReference type="AlphaFoldDB" id="A0A5C1AKE4"/>
<proteinExistence type="predicted"/>
<gene>
    <name evidence="1" type="ORF">PX52LOC_05660</name>
</gene>